<gene>
    <name evidence="2" type="ORF">HGB44_17080</name>
</gene>
<dbReference type="AlphaFoldDB" id="A0A7X6MF15"/>
<sequence length="169" mass="19499">MPATTIIFLLVALPAFLLFSWVHRGSVRRLVRIEGGTVDAMLLAESRQQENEIREEAIREKLAAVRECERRVYGKVTGKGARRPSELAVMDLDESTEAVARLAERVEAIDLRTEERREEFQRTFDARREELLAVVRRGKTRDRIFAVTAWVGETWVLVLTVYVLYTFFA</sequence>
<evidence type="ECO:0000313" key="2">
    <source>
        <dbReference type="EMBL" id="NKY99364.1"/>
    </source>
</evidence>
<accession>A0A7X6MF15</accession>
<name>A0A7X6MF15_9ACTN</name>
<keyword evidence="3" id="KW-1185">Reference proteome</keyword>
<feature type="transmembrane region" description="Helical" evidence="1">
    <location>
        <begin position="6"/>
        <end position="22"/>
    </location>
</feature>
<dbReference type="Proteomes" id="UP000553209">
    <property type="component" value="Unassembled WGS sequence"/>
</dbReference>
<evidence type="ECO:0000256" key="1">
    <source>
        <dbReference type="SAM" id="Phobius"/>
    </source>
</evidence>
<feature type="transmembrane region" description="Helical" evidence="1">
    <location>
        <begin position="144"/>
        <end position="168"/>
    </location>
</feature>
<proteinExistence type="predicted"/>
<keyword evidence="1" id="KW-0472">Membrane</keyword>
<protein>
    <submittedName>
        <fullName evidence="2">Uncharacterized protein</fullName>
    </submittedName>
</protein>
<dbReference type="EMBL" id="JAAXPG010000015">
    <property type="protein sequence ID" value="NKY99364.1"/>
    <property type="molecule type" value="Genomic_DNA"/>
</dbReference>
<dbReference type="RefSeq" id="WP_061079060.1">
    <property type="nucleotide sequence ID" value="NZ_JAAXPG010000015.1"/>
</dbReference>
<comment type="caution">
    <text evidence="2">The sequence shown here is derived from an EMBL/GenBank/DDBJ whole genome shotgun (WGS) entry which is preliminary data.</text>
</comment>
<keyword evidence="1" id="KW-0812">Transmembrane</keyword>
<organism evidence="2 3">
    <name type="scientific">Nocardiopsis alborubida</name>
    <dbReference type="NCBI Taxonomy" id="146802"/>
    <lineage>
        <taxon>Bacteria</taxon>
        <taxon>Bacillati</taxon>
        <taxon>Actinomycetota</taxon>
        <taxon>Actinomycetes</taxon>
        <taxon>Streptosporangiales</taxon>
        <taxon>Nocardiopsidaceae</taxon>
        <taxon>Nocardiopsis</taxon>
    </lineage>
</organism>
<keyword evidence="1" id="KW-1133">Transmembrane helix</keyword>
<evidence type="ECO:0000313" key="3">
    <source>
        <dbReference type="Proteomes" id="UP000553209"/>
    </source>
</evidence>
<reference evidence="2 3" key="1">
    <citation type="submission" date="2020-04" db="EMBL/GenBank/DDBJ databases">
        <title>MicrobeNet Type strains.</title>
        <authorList>
            <person name="Nicholson A.C."/>
        </authorList>
    </citation>
    <scope>NUCLEOTIDE SEQUENCE [LARGE SCALE GENOMIC DNA]</scope>
    <source>
        <strain evidence="2 3">ATCC 23612</strain>
    </source>
</reference>